<keyword evidence="4" id="KW-1015">Disulfide bond</keyword>
<evidence type="ECO:0000313" key="9">
    <source>
        <dbReference type="Proteomes" id="UP001187531"/>
    </source>
</evidence>
<dbReference type="GO" id="GO:0005576">
    <property type="term" value="C:extracellular region"/>
    <property type="evidence" value="ECO:0007669"/>
    <property type="project" value="InterPro"/>
</dbReference>
<dbReference type="SMART" id="SM00494">
    <property type="entry name" value="ChtBD2"/>
    <property type="match status" value="3"/>
</dbReference>
<keyword evidence="1" id="KW-0147">Chitin-binding</keyword>
<accession>A0AA88L7L1</accession>
<proteinExistence type="predicted"/>
<dbReference type="PANTHER" id="PTHR23301">
    <property type="entry name" value="CHITIN BINDING PERITROPHIN-A"/>
    <property type="match status" value="1"/>
</dbReference>
<dbReference type="PROSITE" id="PS50940">
    <property type="entry name" value="CHIT_BIND_II"/>
    <property type="match status" value="3"/>
</dbReference>
<keyword evidence="3" id="KW-0677">Repeat</keyword>
<evidence type="ECO:0000313" key="8">
    <source>
        <dbReference type="EMBL" id="KAK2719892.1"/>
    </source>
</evidence>
<dbReference type="PANTHER" id="PTHR23301:SF0">
    <property type="entry name" value="CHITIN-BINDING TYPE-2 DOMAIN-CONTAINING PROTEIN-RELATED"/>
    <property type="match status" value="1"/>
</dbReference>
<dbReference type="Gene3D" id="2.170.140.10">
    <property type="entry name" value="Chitin binding domain"/>
    <property type="match status" value="3"/>
</dbReference>
<feature type="domain" description="Chitin-binding type-2" evidence="7">
    <location>
        <begin position="88"/>
        <end position="146"/>
    </location>
</feature>
<feature type="domain" description="Chitin-binding type-2" evidence="7">
    <location>
        <begin position="19"/>
        <end position="78"/>
    </location>
</feature>
<keyword evidence="2 6" id="KW-0732">Signal</keyword>
<reference evidence="8" key="1">
    <citation type="submission" date="2023-07" db="EMBL/GenBank/DDBJ databases">
        <title>Chromosome-level genome assembly of Artemia franciscana.</title>
        <authorList>
            <person name="Jo E."/>
        </authorList>
    </citation>
    <scope>NUCLEOTIDE SEQUENCE</scope>
    <source>
        <tissue evidence="8">Whole body</tissue>
    </source>
</reference>
<dbReference type="SUPFAM" id="SSF57625">
    <property type="entry name" value="Invertebrate chitin-binding proteins"/>
    <property type="match status" value="3"/>
</dbReference>
<dbReference type="GO" id="GO:0008061">
    <property type="term" value="F:chitin binding"/>
    <property type="evidence" value="ECO:0007669"/>
    <property type="project" value="UniProtKB-KW"/>
</dbReference>
<dbReference type="EMBL" id="JAVRJZ010000008">
    <property type="protein sequence ID" value="KAK2719892.1"/>
    <property type="molecule type" value="Genomic_DNA"/>
</dbReference>
<keyword evidence="5" id="KW-0325">Glycoprotein</keyword>
<name>A0AA88L7L1_ARTSF</name>
<evidence type="ECO:0000256" key="4">
    <source>
        <dbReference type="ARBA" id="ARBA00023157"/>
    </source>
</evidence>
<dbReference type="Pfam" id="PF01607">
    <property type="entry name" value="CBM_14"/>
    <property type="match status" value="3"/>
</dbReference>
<evidence type="ECO:0000256" key="5">
    <source>
        <dbReference type="ARBA" id="ARBA00023180"/>
    </source>
</evidence>
<evidence type="ECO:0000256" key="1">
    <source>
        <dbReference type="ARBA" id="ARBA00022669"/>
    </source>
</evidence>
<protein>
    <recommendedName>
        <fullName evidence="7">Chitin-binding type-2 domain-containing protein</fullName>
    </recommendedName>
</protein>
<dbReference type="InterPro" id="IPR036508">
    <property type="entry name" value="Chitin-bd_dom_sf"/>
</dbReference>
<sequence length="225" mass="24565">MKSYCAFLVAVVATASAQSFTCPEPNGYFPDSKQCDKYYTCIDGVATEELCLDGLLFNDNAVWTRNPCDYPIDVDCGSRTVTQPPQSTELCPHAWGIYFTGDKANCGTFRNCVGGVAHDFNCPEGLAFNEQSLRCDWPEQTESCDAAAFIGFTCPPIEEGDLLAAGGHTRFPNPKDCKKFFVCEGGVNVRLAACEEGMVYNPEANDCTEPELVPGCENYYPLSSE</sequence>
<organism evidence="8 9">
    <name type="scientific">Artemia franciscana</name>
    <name type="common">Brine shrimp</name>
    <name type="synonym">Artemia sanfranciscana</name>
    <dbReference type="NCBI Taxonomy" id="6661"/>
    <lineage>
        <taxon>Eukaryota</taxon>
        <taxon>Metazoa</taxon>
        <taxon>Ecdysozoa</taxon>
        <taxon>Arthropoda</taxon>
        <taxon>Crustacea</taxon>
        <taxon>Branchiopoda</taxon>
        <taxon>Anostraca</taxon>
        <taxon>Artemiidae</taxon>
        <taxon>Artemia</taxon>
    </lineage>
</organism>
<feature type="signal peptide" evidence="6">
    <location>
        <begin position="1"/>
        <end position="17"/>
    </location>
</feature>
<dbReference type="AlphaFoldDB" id="A0AA88L7L1"/>
<feature type="domain" description="Chitin-binding type-2" evidence="7">
    <location>
        <begin position="151"/>
        <end position="218"/>
    </location>
</feature>
<evidence type="ECO:0000256" key="6">
    <source>
        <dbReference type="SAM" id="SignalP"/>
    </source>
</evidence>
<keyword evidence="9" id="KW-1185">Reference proteome</keyword>
<dbReference type="InterPro" id="IPR002557">
    <property type="entry name" value="Chitin-bd_dom"/>
</dbReference>
<evidence type="ECO:0000256" key="3">
    <source>
        <dbReference type="ARBA" id="ARBA00022737"/>
    </source>
</evidence>
<evidence type="ECO:0000259" key="7">
    <source>
        <dbReference type="PROSITE" id="PS50940"/>
    </source>
</evidence>
<feature type="chain" id="PRO_5041679279" description="Chitin-binding type-2 domain-containing protein" evidence="6">
    <location>
        <begin position="18"/>
        <end position="225"/>
    </location>
</feature>
<evidence type="ECO:0000256" key="2">
    <source>
        <dbReference type="ARBA" id="ARBA00022729"/>
    </source>
</evidence>
<comment type="caution">
    <text evidence="8">The sequence shown here is derived from an EMBL/GenBank/DDBJ whole genome shotgun (WGS) entry which is preliminary data.</text>
</comment>
<gene>
    <name evidence="8" type="ORF">QYM36_005388</name>
</gene>
<dbReference type="Proteomes" id="UP001187531">
    <property type="component" value="Unassembled WGS sequence"/>
</dbReference>
<dbReference type="InterPro" id="IPR051940">
    <property type="entry name" value="Chitin_bind-dev_reg"/>
</dbReference>